<dbReference type="Proteomes" id="UP000308001">
    <property type="component" value="Unassembled WGS sequence"/>
</dbReference>
<dbReference type="AlphaFoldDB" id="A0A5R9HB50"/>
<dbReference type="Gene3D" id="3.40.50.11190">
    <property type="match status" value="1"/>
</dbReference>
<feature type="active site" description="Proton acceptor" evidence="1">
    <location>
        <position position="17"/>
    </location>
</feature>
<reference evidence="3 4" key="1">
    <citation type="submission" date="2019-05" db="EMBL/GenBank/DDBJ databases">
        <title>Arcobacter cibarius and Arcobacter thereius providing challenges in identification an antibiotic susceptibility and Quinolone resistance.</title>
        <authorList>
            <person name="Busch A."/>
            <person name="Hanel I."/>
            <person name="Hotzel H."/>
            <person name="Tomaso H."/>
        </authorList>
    </citation>
    <scope>NUCLEOTIDE SEQUENCE [LARGE SCALE GENOMIC DNA]</scope>
    <source>
        <strain evidence="3 4">17CS1191_2</strain>
    </source>
</reference>
<evidence type="ECO:0000313" key="4">
    <source>
        <dbReference type="Proteomes" id="UP000308001"/>
    </source>
</evidence>
<dbReference type="InterPro" id="IPR020023">
    <property type="entry name" value="PseG"/>
</dbReference>
<accession>A0A5R9HB50</accession>
<dbReference type="NCBIfam" id="TIGR03590">
    <property type="entry name" value="PseG"/>
    <property type="match status" value="1"/>
</dbReference>
<proteinExistence type="predicted"/>
<keyword evidence="3" id="KW-0378">Hydrolase</keyword>
<comment type="caution">
    <text evidence="3">The sequence shown here is derived from an EMBL/GenBank/DDBJ whole genome shotgun (WGS) entry which is preliminary data.</text>
</comment>
<feature type="binding site" evidence="2">
    <location>
        <position position="255"/>
    </location>
    <ligand>
        <name>substrate</name>
    </ligand>
</feature>
<dbReference type="OrthoDB" id="9788924at2"/>
<dbReference type="EMBL" id="VBUF01000001">
    <property type="protein sequence ID" value="TLS73358.1"/>
    <property type="molecule type" value="Genomic_DNA"/>
</dbReference>
<organism evidence="3 4">
    <name type="scientific">Aliarcobacter thereius</name>
    <dbReference type="NCBI Taxonomy" id="544718"/>
    <lineage>
        <taxon>Bacteria</taxon>
        <taxon>Pseudomonadati</taxon>
        <taxon>Campylobacterota</taxon>
        <taxon>Epsilonproteobacteria</taxon>
        <taxon>Campylobacterales</taxon>
        <taxon>Arcobacteraceae</taxon>
        <taxon>Aliarcobacter</taxon>
    </lineage>
</organism>
<protein>
    <submittedName>
        <fullName evidence="3">UDP-2,4-diacetamido-2,4, 6-trideoxy-beta-L-altropyranose hydrolase</fullName>
        <ecNumber evidence="3">3.6.1.57</ecNumber>
    </submittedName>
</protein>
<gene>
    <name evidence="3" type="primary">pseG</name>
    <name evidence="3" type="ORF">FE246_02385</name>
</gene>
<name>A0A5R9HB50_9BACT</name>
<dbReference type="EC" id="3.6.1.57" evidence="3"/>
<dbReference type="RefSeq" id="WP_083196667.1">
    <property type="nucleotide sequence ID" value="NZ_LCUJ01000002.1"/>
</dbReference>
<dbReference type="Gene3D" id="3.40.50.2000">
    <property type="entry name" value="Glycogen Phosphorylase B"/>
    <property type="match status" value="1"/>
</dbReference>
<sequence length="306" mass="35939">MNILIRADSSSSIGTGHIMRDLVLVKEFPNENIIFATQNLEGNINYKIIEASYKIELLKSNDFEELDELIKKLNIDMIVIDNYDINYDFEKRLKEENQSLKIFVLDDTYEKHFCDILLNHNIYANEKKYKNRVPKKCEIRCGSKYTLLRDEFLEAKKAKKKLKKKIKTIFLAMGGADHKNINIKILKVIKSIIKKENINLKVNLVTTIANKNLDELKEYCKDKRWINLQINSKNIAKLMSQSNFTIITPSVTANEAYFLGLRMIAIKTAKNQKEMYKYLKKKGYFAMKRFDKKELKKYIKKAIKKI</sequence>
<evidence type="ECO:0000256" key="2">
    <source>
        <dbReference type="PIRSR" id="PIRSR620023-2"/>
    </source>
</evidence>
<feature type="binding site" evidence="2">
    <location>
        <position position="149"/>
    </location>
    <ligand>
        <name>substrate</name>
    </ligand>
</feature>
<dbReference type="GO" id="GO:0016787">
    <property type="term" value="F:hydrolase activity"/>
    <property type="evidence" value="ECO:0007669"/>
    <property type="project" value="UniProtKB-KW"/>
</dbReference>
<evidence type="ECO:0000256" key="1">
    <source>
        <dbReference type="PIRSR" id="PIRSR620023-1"/>
    </source>
</evidence>
<evidence type="ECO:0000313" key="3">
    <source>
        <dbReference type="EMBL" id="TLS73358.1"/>
    </source>
</evidence>